<feature type="region of interest" description="Disordered" evidence="1">
    <location>
        <begin position="33"/>
        <end position="61"/>
    </location>
</feature>
<gene>
    <name evidence="2" type="ORF">B0H17DRAFT_1138673</name>
</gene>
<proteinExistence type="predicted"/>
<reference evidence="2" key="1">
    <citation type="submission" date="2023-03" db="EMBL/GenBank/DDBJ databases">
        <title>Massive genome expansion in bonnet fungi (Mycena s.s.) driven by repeated elements and novel gene families across ecological guilds.</title>
        <authorList>
            <consortium name="Lawrence Berkeley National Laboratory"/>
            <person name="Harder C.B."/>
            <person name="Miyauchi S."/>
            <person name="Viragh M."/>
            <person name="Kuo A."/>
            <person name="Thoen E."/>
            <person name="Andreopoulos B."/>
            <person name="Lu D."/>
            <person name="Skrede I."/>
            <person name="Drula E."/>
            <person name="Henrissat B."/>
            <person name="Morin E."/>
            <person name="Kohler A."/>
            <person name="Barry K."/>
            <person name="LaButti K."/>
            <person name="Morin E."/>
            <person name="Salamov A."/>
            <person name="Lipzen A."/>
            <person name="Mereny Z."/>
            <person name="Hegedus B."/>
            <person name="Baldrian P."/>
            <person name="Stursova M."/>
            <person name="Weitz H."/>
            <person name="Taylor A."/>
            <person name="Grigoriev I.V."/>
            <person name="Nagy L.G."/>
            <person name="Martin F."/>
            <person name="Kauserud H."/>
        </authorList>
    </citation>
    <scope>NUCLEOTIDE SEQUENCE</scope>
    <source>
        <strain evidence="2">CBHHK067</strain>
    </source>
</reference>
<comment type="caution">
    <text evidence="2">The sequence shown here is derived from an EMBL/GenBank/DDBJ whole genome shotgun (WGS) entry which is preliminary data.</text>
</comment>
<accession>A0AAD7D7B4</accession>
<name>A0AAD7D7B4_MYCRO</name>
<evidence type="ECO:0000256" key="1">
    <source>
        <dbReference type="SAM" id="MobiDB-lite"/>
    </source>
</evidence>
<dbReference type="AlphaFoldDB" id="A0AAD7D7B4"/>
<keyword evidence="3" id="KW-1185">Reference proteome</keyword>
<evidence type="ECO:0000313" key="3">
    <source>
        <dbReference type="Proteomes" id="UP001221757"/>
    </source>
</evidence>
<evidence type="ECO:0000313" key="2">
    <source>
        <dbReference type="EMBL" id="KAJ7681104.1"/>
    </source>
</evidence>
<sequence length="170" mass="19152">MTSRMSIPFLVPSLPPLLPLQSPIHPFGLVVGSRRSSRHTRPSKRLTDLKTAKSSGSGTGKLKERWCRESRLLLDRKRYKSQKPHFSVRLSIITVLDKPNFSIDPSRANHFKVYKARCEKLVIEVKGRAIRRAPGEQGLQGSVWRSNAVEPQAKRLETECEVQVQGSAKA</sequence>
<dbReference type="EMBL" id="JARKIE010000122">
    <property type="protein sequence ID" value="KAJ7681104.1"/>
    <property type="molecule type" value="Genomic_DNA"/>
</dbReference>
<feature type="compositionally biased region" description="Basic residues" evidence="1">
    <location>
        <begin position="35"/>
        <end position="44"/>
    </location>
</feature>
<organism evidence="2 3">
    <name type="scientific">Mycena rosella</name>
    <name type="common">Pink bonnet</name>
    <name type="synonym">Agaricus rosellus</name>
    <dbReference type="NCBI Taxonomy" id="1033263"/>
    <lineage>
        <taxon>Eukaryota</taxon>
        <taxon>Fungi</taxon>
        <taxon>Dikarya</taxon>
        <taxon>Basidiomycota</taxon>
        <taxon>Agaricomycotina</taxon>
        <taxon>Agaricomycetes</taxon>
        <taxon>Agaricomycetidae</taxon>
        <taxon>Agaricales</taxon>
        <taxon>Marasmiineae</taxon>
        <taxon>Mycenaceae</taxon>
        <taxon>Mycena</taxon>
    </lineage>
</organism>
<protein>
    <submittedName>
        <fullName evidence="2">Uncharacterized protein</fullName>
    </submittedName>
</protein>
<dbReference type="Proteomes" id="UP001221757">
    <property type="component" value="Unassembled WGS sequence"/>
</dbReference>